<dbReference type="GO" id="GO:0046872">
    <property type="term" value="F:metal ion binding"/>
    <property type="evidence" value="ECO:0007669"/>
    <property type="project" value="UniProtKB-KW"/>
</dbReference>
<dbReference type="PANTHER" id="PTHR43530">
    <property type="entry name" value="QUEUINE TRNA-RIBOSYLTRANSFERASE CATALYTIC SUBUNIT 1"/>
    <property type="match status" value="1"/>
</dbReference>
<keyword evidence="1 8" id="KW-0328">Glycosyltransferase</keyword>
<reference evidence="8" key="1">
    <citation type="submission" date="2016-10" db="EMBL/GenBank/DDBJ databases">
        <authorList>
            <person name="de Groot N.N."/>
        </authorList>
    </citation>
    <scope>NUCLEOTIDE SEQUENCE</scope>
</reference>
<proteinExistence type="inferred from homology"/>
<accession>A0A1W1EJC5</accession>
<keyword evidence="5" id="KW-0862">Zinc</keyword>
<dbReference type="NCBIfam" id="TIGR00449">
    <property type="entry name" value="tgt_general"/>
    <property type="match status" value="1"/>
</dbReference>
<keyword evidence="2 8" id="KW-0808">Transferase</keyword>
<organism evidence="8">
    <name type="scientific">hydrothermal vent metagenome</name>
    <dbReference type="NCBI Taxonomy" id="652676"/>
    <lineage>
        <taxon>unclassified sequences</taxon>
        <taxon>metagenomes</taxon>
        <taxon>ecological metagenomes</taxon>
    </lineage>
</organism>
<evidence type="ECO:0000256" key="4">
    <source>
        <dbReference type="ARBA" id="ARBA00022723"/>
    </source>
</evidence>
<protein>
    <recommendedName>
        <fullName evidence="6">tRNA-guanosine(34) queuine transglycosylase</fullName>
        <ecNumber evidence="6">2.4.2.64</ecNumber>
    </recommendedName>
</protein>
<dbReference type="HAMAP" id="MF_00168">
    <property type="entry name" value="Q_tRNA_Tgt"/>
    <property type="match status" value="1"/>
</dbReference>
<dbReference type="AlphaFoldDB" id="A0A1W1EJC5"/>
<dbReference type="InterPro" id="IPR002616">
    <property type="entry name" value="tRNA_ribo_trans-like"/>
</dbReference>
<dbReference type="NCBIfam" id="TIGR00430">
    <property type="entry name" value="Q_tRNA_tgt"/>
    <property type="match status" value="1"/>
</dbReference>
<evidence type="ECO:0000256" key="5">
    <source>
        <dbReference type="ARBA" id="ARBA00022833"/>
    </source>
</evidence>
<name>A0A1W1EJC5_9ZZZZ</name>
<dbReference type="SUPFAM" id="SSF51713">
    <property type="entry name" value="tRNA-guanine transglycosylase"/>
    <property type="match status" value="1"/>
</dbReference>
<gene>
    <name evidence="8" type="ORF">MNB_SV-15-22</name>
</gene>
<evidence type="ECO:0000256" key="1">
    <source>
        <dbReference type="ARBA" id="ARBA00022676"/>
    </source>
</evidence>
<dbReference type="EC" id="2.4.2.64" evidence="6"/>
<evidence type="ECO:0000256" key="2">
    <source>
        <dbReference type="ARBA" id="ARBA00022679"/>
    </source>
</evidence>
<dbReference type="Pfam" id="PF01702">
    <property type="entry name" value="TGT"/>
    <property type="match status" value="1"/>
</dbReference>
<dbReference type="InterPro" id="IPR004803">
    <property type="entry name" value="TGT"/>
</dbReference>
<sequence length="375" mass="42744">MKFKIDNIDNKARATTIVTAHSTIQTPVFMPVGTLGAVKTLDSSDLETHLNPDIILGNTYHLYLRPSDKVVDKMGKLHGFTEFKKSFLTDSGGFQAFSLSDNVKIDENGIMFRSHIDGSKHYFTPKKVIDIQMNLGSDIMMILDDLVALPASQERIKASIERTTRWAEESINYHRSNQAKGLALEQNIFAIIQGGTDKAFREKSAKELCALDYDGFAIGGLSVGEANEDMYDTVEWTTQFMPKDKPRYLMGVGTPEDLVENVARGVDMFDCVMPTRNARNGTLFTSFGKINIKGAKFKEDSQPIDSECECMVCKRYSRAYLNHLYRAKELTYLRLGTIHNLYYYQNLMKQMREAILENRFESFRDEFYAKRLKLK</sequence>
<dbReference type="PANTHER" id="PTHR43530:SF1">
    <property type="entry name" value="QUEUINE TRNA-RIBOSYLTRANSFERASE CATALYTIC SUBUNIT 1"/>
    <property type="match status" value="1"/>
</dbReference>
<feature type="domain" description="tRNA-guanine(15) transglycosylase-like" evidence="7">
    <location>
        <begin position="11"/>
        <end position="371"/>
    </location>
</feature>
<keyword evidence="3" id="KW-0819">tRNA processing</keyword>
<evidence type="ECO:0000313" key="8">
    <source>
        <dbReference type="EMBL" id="SHO80970.1"/>
    </source>
</evidence>
<evidence type="ECO:0000256" key="3">
    <source>
        <dbReference type="ARBA" id="ARBA00022694"/>
    </source>
</evidence>
<dbReference type="FunFam" id="3.20.20.105:FF:000001">
    <property type="entry name" value="Queuine tRNA-ribosyltransferase"/>
    <property type="match status" value="1"/>
</dbReference>
<dbReference type="EMBL" id="FRYL01000023">
    <property type="protein sequence ID" value="SHO80970.1"/>
    <property type="molecule type" value="Genomic_DNA"/>
</dbReference>
<dbReference type="GO" id="GO:0005829">
    <property type="term" value="C:cytosol"/>
    <property type="evidence" value="ECO:0007669"/>
    <property type="project" value="TreeGrafter"/>
</dbReference>
<dbReference type="GO" id="GO:0008479">
    <property type="term" value="F:tRNA-guanosine(34) queuine transglycosylase activity"/>
    <property type="evidence" value="ECO:0007669"/>
    <property type="project" value="UniProtKB-EC"/>
</dbReference>
<keyword evidence="4" id="KW-0479">Metal-binding</keyword>
<evidence type="ECO:0000259" key="7">
    <source>
        <dbReference type="Pfam" id="PF01702"/>
    </source>
</evidence>
<evidence type="ECO:0000256" key="6">
    <source>
        <dbReference type="ARBA" id="ARBA00024223"/>
    </source>
</evidence>
<dbReference type="GO" id="GO:0006400">
    <property type="term" value="P:tRNA modification"/>
    <property type="evidence" value="ECO:0007669"/>
    <property type="project" value="InterPro"/>
</dbReference>
<dbReference type="Gene3D" id="3.20.20.105">
    <property type="entry name" value="Queuine tRNA-ribosyltransferase-like"/>
    <property type="match status" value="1"/>
</dbReference>
<dbReference type="InterPro" id="IPR036511">
    <property type="entry name" value="TGT-like_sf"/>
</dbReference>